<evidence type="ECO:0000259" key="1">
    <source>
        <dbReference type="Pfam" id="PF13229"/>
    </source>
</evidence>
<sequence>MNPFFLSLVLAAFSAGVIFSAPDKADFYVSPRGDDSNDGSLASPFLTLDQARLAVRQLKKKQRAGEITVYLREGVYRFDRTLTFDLHDSGSKDLAITYASYPGETAVINGSKPIRNWTKLKAPKILPERVRHLSDQVWVYEHPDLKKDWYVSHLFQGDRMLPRSRQGFTYDNPYYAEPGKSRAAPKFRKLTPEEIQNQDYYSKSRSELVRKGVKGDGKGRFEVSELCAYLFYPKGAIRQWHNLEDIELFLFTRAEWLHEIRGLQSVDPENRRAFFDFPSKFSTEMRRWRMTHPEKYPYEFFVENAIDYMDEPGEWCVNSKTGTLYMLSDSRPVGVEAGYLTELIKVEGEVEGVAEGAYKPGFEDVPVQNLHFKNLSFAKGNGYRERRQNLYTHVAYDLYDSPSAMVRFRGAQNCSISGCELSHGGGSGIRLDLYAQKNVVKNNNVHHLGRAGITLIGYTPGLKDVNRNNVVYNNHVYMIGQTQLSSLGIGVIQSGRNHVTHNTVHDFPFMGIATLGHWTFKTSMALNGQLWGGEQGFERPGFSSILRQPEMKKRGGGLYDYLHSRENLIEYNEMYRGCYALGDVNPMYINTCGGKNVIRRNFAHDSISHSHIGTAFRTDGGSIDNIMEENVAYNCVGGIVVKSKGNQYTNNFIVADDPAAGQRQGLLKMIVHQPQKVFQTRTHRNVIYTTLPVRGRNVKFPTLRHWFPLISVRMQNSAGNKDEIAAVEKQQDPARMNRNIFFSTKGRPGKLPPIVGPHSAFLDPQFRDVKNYDFTIQNKTLLERYKIKQIDVSKIGLTREFPKRFRKYRLNDGSVRSVRVSHCPKYRAPHKKSFTILK</sequence>
<dbReference type="PANTHER" id="PTHR36453:SF1">
    <property type="entry name" value="RIGHT HANDED BETA HELIX DOMAIN-CONTAINING PROTEIN"/>
    <property type="match status" value="1"/>
</dbReference>
<protein>
    <submittedName>
        <fullName evidence="2">Right-handed parallel beta-helix repeat-containing protein</fullName>
    </submittedName>
</protein>
<proteinExistence type="predicted"/>
<dbReference type="RefSeq" id="WP_178930688.1">
    <property type="nucleotide sequence ID" value="NZ_JACBAZ010000001.1"/>
</dbReference>
<keyword evidence="3" id="KW-1185">Reference proteome</keyword>
<dbReference type="SUPFAM" id="SSF51126">
    <property type="entry name" value="Pectin lyase-like"/>
    <property type="match status" value="1"/>
</dbReference>
<comment type="caution">
    <text evidence="2">The sequence shown here is derived from an EMBL/GenBank/DDBJ whole genome shotgun (WGS) entry which is preliminary data.</text>
</comment>
<dbReference type="Pfam" id="PF13229">
    <property type="entry name" value="Beta_helix"/>
    <property type="match status" value="1"/>
</dbReference>
<feature type="domain" description="Right handed beta helix" evidence="1">
    <location>
        <begin position="403"/>
        <end position="516"/>
    </location>
</feature>
<dbReference type="EMBL" id="JACBAZ010000001">
    <property type="protein sequence ID" value="NWK54145.1"/>
    <property type="molecule type" value="Genomic_DNA"/>
</dbReference>
<gene>
    <name evidence="2" type="ORF">HW115_00865</name>
</gene>
<dbReference type="SMART" id="SM00710">
    <property type="entry name" value="PbH1"/>
    <property type="match status" value="4"/>
</dbReference>
<dbReference type="InterPro" id="IPR039448">
    <property type="entry name" value="Beta_helix"/>
</dbReference>
<dbReference type="PANTHER" id="PTHR36453">
    <property type="entry name" value="SECRETED PROTEIN-RELATED"/>
    <property type="match status" value="1"/>
</dbReference>
<dbReference type="Gene3D" id="2.160.20.10">
    <property type="entry name" value="Single-stranded right-handed beta-helix, Pectin lyase-like"/>
    <property type="match status" value="2"/>
</dbReference>
<reference evidence="2 3" key="1">
    <citation type="submission" date="2020-07" db="EMBL/GenBank/DDBJ databases">
        <title>Roseicoccus Jingziensis gen. nov., sp. nov., isolated from coastal seawater.</title>
        <authorList>
            <person name="Feng X."/>
        </authorList>
    </citation>
    <scope>NUCLEOTIDE SEQUENCE [LARGE SCALE GENOMIC DNA]</scope>
    <source>
        <strain evidence="2 3">N1E253</strain>
    </source>
</reference>
<name>A0A851GFU4_9BACT</name>
<evidence type="ECO:0000313" key="3">
    <source>
        <dbReference type="Proteomes" id="UP000557872"/>
    </source>
</evidence>
<organism evidence="2 3">
    <name type="scientific">Oceaniferula marina</name>
    <dbReference type="NCBI Taxonomy" id="2748318"/>
    <lineage>
        <taxon>Bacteria</taxon>
        <taxon>Pseudomonadati</taxon>
        <taxon>Verrucomicrobiota</taxon>
        <taxon>Verrucomicrobiia</taxon>
        <taxon>Verrucomicrobiales</taxon>
        <taxon>Verrucomicrobiaceae</taxon>
        <taxon>Oceaniferula</taxon>
    </lineage>
</organism>
<dbReference type="InterPro" id="IPR006626">
    <property type="entry name" value="PbH1"/>
</dbReference>
<dbReference type="InterPro" id="IPR011050">
    <property type="entry name" value="Pectin_lyase_fold/virulence"/>
</dbReference>
<evidence type="ECO:0000313" key="2">
    <source>
        <dbReference type="EMBL" id="NWK54145.1"/>
    </source>
</evidence>
<dbReference type="InterPro" id="IPR012334">
    <property type="entry name" value="Pectin_lyas_fold"/>
</dbReference>
<dbReference type="Proteomes" id="UP000557872">
    <property type="component" value="Unassembled WGS sequence"/>
</dbReference>
<accession>A0A851GFU4</accession>
<dbReference type="AlphaFoldDB" id="A0A851GFU4"/>